<organism evidence="2 3">
    <name type="scientific">SAR86 cluster bacterium</name>
    <dbReference type="NCBI Taxonomy" id="2030880"/>
    <lineage>
        <taxon>Bacteria</taxon>
        <taxon>Pseudomonadati</taxon>
        <taxon>Pseudomonadota</taxon>
        <taxon>Gammaproteobacteria</taxon>
        <taxon>SAR86 cluster</taxon>
    </lineage>
</organism>
<evidence type="ECO:0000256" key="1">
    <source>
        <dbReference type="SAM" id="Phobius"/>
    </source>
</evidence>
<dbReference type="AlphaFoldDB" id="A0A2A4X9E3"/>
<keyword evidence="1" id="KW-0472">Membrane</keyword>
<feature type="transmembrane region" description="Helical" evidence="1">
    <location>
        <begin position="12"/>
        <end position="30"/>
    </location>
</feature>
<sequence length="180" mass="20484">MGFLTILEATIKLGIPMVVLSWIIFTWLYGGGDLDRKADRKSIKSQVKEMKKSFKKKKDGGAANYMVEKWMWFGSGFYGLAGLWTFVVVEIADVLRLIFNPSLILDSFDDGLVSAVISLVVNQFSNLITAFVWFGYWPDDGFIIWILVAYAGYWIGVEMARRGEDLPIQELLRKLRSLLP</sequence>
<protein>
    <submittedName>
        <fullName evidence="2">Uncharacterized protein</fullName>
    </submittedName>
</protein>
<comment type="caution">
    <text evidence="2">The sequence shown here is derived from an EMBL/GenBank/DDBJ whole genome shotgun (WGS) entry which is preliminary data.</text>
</comment>
<feature type="transmembrane region" description="Helical" evidence="1">
    <location>
        <begin position="142"/>
        <end position="160"/>
    </location>
</feature>
<name>A0A2A4X9E3_9GAMM</name>
<dbReference type="EMBL" id="NVUL01000021">
    <property type="protein sequence ID" value="PCI79134.1"/>
    <property type="molecule type" value="Genomic_DNA"/>
</dbReference>
<accession>A0A2A4X9E3</accession>
<evidence type="ECO:0000313" key="3">
    <source>
        <dbReference type="Proteomes" id="UP000218767"/>
    </source>
</evidence>
<gene>
    <name evidence="2" type="ORF">COB20_05465</name>
</gene>
<dbReference type="Proteomes" id="UP000218767">
    <property type="component" value="Unassembled WGS sequence"/>
</dbReference>
<evidence type="ECO:0000313" key="2">
    <source>
        <dbReference type="EMBL" id="PCI79134.1"/>
    </source>
</evidence>
<feature type="transmembrane region" description="Helical" evidence="1">
    <location>
        <begin position="76"/>
        <end position="99"/>
    </location>
</feature>
<feature type="transmembrane region" description="Helical" evidence="1">
    <location>
        <begin position="111"/>
        <end position="136"/>
    </location>
</feature>
<keyword evidence="1" id="KW-1133">Transmembrane helix</keyword>
<reference evidence="3" key="1">
    <citation type="submission" date="2017-08" db="EMBL/GenBank/DDBJ databases">
        <title>A dynamic microbial community with high functional redundancy inhabits the cold, oxic subseafloor aquifer.</title>
        <authorList>
            <person name="Tully B.J."/>
            <person name="Wheat C.G."/>
            <person name="Glazer B.T."/>
            <person name="Huber J.A."/>
        </authorList>
    </citation>
    <scope>NUCLEOTIDE SEQUENCE [LARGE SCALE GENOMIC DNA]</scope>
</reference>
<proteinExistence type="predicted"/>
<keyword evidence="1" id="KW-0812">Transmembrane</keyword>